<accession>A0AAD3XTC9</accession>
<gene>
    <name evidence="1" type="ORF">Nepgr_017426</name>
</gene>
<dbReference type="Proteomes" id="UP001279734">
    <property type="component" value="Unassembled WGS sequence"/>
</dbReference>
<name>A0AAD3XTC9_NEPGR</name>
<organism evidence="1 2">
    <name type="scientific">Nepenthes gracilis</name>
    <name type="common">Slender pitcher plant</name>
    <dbReference type="NCBI Taxonomy" id="150966"/>
    <lineage>
        <taxon>Eukaryota</taxon>
        <taxon>Viridiplantae</taxon>
        <taxon>Streptophyta</taxon>
        <taxon>Embryophyta</taxon>
        <taxon>Tracheophyta</taxon>
        <taxon>Spermatophyta</taxon>
        <taxon>Magnoliopsida</taxon>
        <taxon>eudicotyledons</taxon>
        <taxon>Gunneridae</taxon>
        <taxon>Pentapetalae</taxon>
        <taxon>Caryophyllales</taxon>
        <taxon>Nepenthaceae</taxon>
        <taxon>Nepenthes</taxon>
    </lineage>
</organism>
<proteinExistence type="predicted"/>
<comment type="caution">
    <text evidence="1">The sequence shown here is derived from an EMBL/GenBank/DDBJ whole genome shotgun (WGS) entry which is preliminary data.</text>
</comment>
<evidence type="ECO:0000313" key="1">
    <source>
        <dbReference type="EMBL" id="GMH15585.1"/>
    </source>
</evidence>
<evidence type="ECO:0000313" key="2">
    <source>
        <dbReference type="Proteomes" id="UP001279734"/>
    </source>
</evidence>
<dbReference type="EMBL" id="BSYO01000015">
    <property type="protein sequence ID" value="GMH15585.1"/>
    <property type="molecule type" value="Genomic_DNA"/>
</dbReference>
<dbReference type="AlphaFoldDB" id="A0AAD3XTC9"/>
<sequence length="123" mass="13410">MLMENLLDGLLYAASDRLSYVESGAVRSELHFEACDCWLSFLKLGPGPILKVCCVVAATVWSGCSDLALIWFWGLREVTHRVGGCLACDDANRLNAGSILFEPLILFRLADGKQLGFVGDLAE</sequence>
<reference evidence="1" key="1">
    <citation type="submission" date="2023-05" db="EMBL/GenBank/DDBJ databases">
        <title>Nepenthes gracilis genome sequencing.</title>
        <authorList>
            <person name="Fukushima K."/>
        </authorList>
    </citation>
    <scope>NUCLEOTIDE SEQUENCE</scope>
    <source>
        <strain evidence="1">SING2019-196</strain>
    </source>
</reference>
<keyword evidence="2" id="KW-1185">Reference proteome</keyword>
<protein>
    <submittedName>
        <fullName evidence="1">Uncharacterized protein</fullName>
    </submittedName>
</protein>